<keyword evidence="3" id="KW-1185">Reference proteome</keyword>
<dbReference type="SUPFAM" id="SSF49472">
    <property type="entry name" value="Transthyretin (synonym: prealbumin)"/>
    <property type="match status" value="1"/>
</dbReference>
<name>A0ABV9XT59_9PSEU</name>
<protein>
    <submittedName>
        <fullName evidence="2">Hydroxyisourate hydrolase</fullName>
    </submittedName>
</protein>
<dbReference type="PANTHER" id="PTHR10395">
    <property type="entry name" value="URICASE AND TRANSTHYRETIN-RELATED"/>
    <property type="match status" value="1"/>
</dbReference>
<dbReference type="GO" id="GO:0016787">
    <property type="term" value="F:hydrolase activity"/>
    <property type="evidence" value="ECO:0007669"/>
    <property type="project" value="UniProtKB-KW"/>
</dbReference>
<evidence type="ECO:0000313" key="3">
    <source>
        <dbReference type="Proteomes" id="UP001595833"/>
    </source>
</evidence>
<dbReference type="Gene3D" id="2.60.40.180">
    <property type="entry name" value="Transthyretin/hydroxyisourate hydrolase domain"/>
    <property type="match status" value="1"/>
</dbReference>
<keyword evidence="2" id="KW-0378">Hydrolase</keyword>
<dbReference type="InterPro" id="IPR023416">
    <property type="entry name" value="Transthyretin/HIU_hydrolase_d"/>
</dbReference>
<sequence>MTTSGGCTLSTHVLDAEAGRPRVGVPVRLERDGEVLATGRTDDDGRLRFAERLSPGVHRLVFEVDTPFYPEITVTFRAEGGHLHVPVLLSPFSYTTYRGS</sequence>
<comment type="caution">
    <text evidence="2">The sequence shown here is derived from an EMBL/GenBank/DDBJ whole genome shotgun (WGS) entry which is preliminary data.</text>
</comment>
<organism evidence="2 3">
    <name type="scientific">Saccharothrix xinjiangensis</name>
    <dbReference type="NCBI Taxonomy" id="204798"/>
    <lineage>
        <taxon>Bacteria</taxon>
        <taxon>Bacillati</taxon>
        <taxon>Actinomycetota</taxon>
        <taxon>Actinomycetes</taxon>
        <taxon>Pseudonocardiales</taxon>
        <taxon>Pseudonocardiaceae</taxon>
        <taxon>Saccharothrix</taxon>
    </lineage>
</organism>
<dbReference type="RefSeq" id="WP_344035200.1">
    <property type="nucleotide sequence ID" value="NZ_BAAAKE010000002.1"/>
</dbReference>
<accession>A0ABV9XT59</accession>
<reference evidence="3" key="1">
    <citation type="journal article" date="2019" name="Int. J. Syst. Evol. Microbiol.">
        <title>The Global Catalogue of Microorganisms (GCM) 10K type strain sequencing project: providing services to taxonomists for standard genome sequencing and annotation.</title>
        <authorList>
            <consortium name="The Broad Institute Genomics Platform"/>
            <consortium name="The Broad Institute Genome Sequencing Center for Infectious Disease"/>
            <person name="Wu L."/>
            <person name="Ma J."/>
        </authorList>
    </citation>
    <scope>NUCLEOTIDE SEQUENCE [LARGE SCALE GENOMIC DNA]</scope>
    <source>
        <strain evidence="3">KCTC 12848</strain>
    </source>
</reference>
<dbReference type="InterPro" id="IPR036817">
    <property type="entry name" value="Transthyretin/HIU_hydrolase_sf"/>
</dbReference>
<dbReference type="EMBL" id="JBHSJB010000003">
    <property type="protein sequence ID" value="MFC5052692.1"/>
    <property type="molecule type" value="Genomic_DNA"/>
</dbReference>
<dbReference type="Proteomes" id="UP001595833">
    <property type="component" value="Unassembled WGS sequence"/>
</dbReference>
<evidence type="ECO:0000313" key="2">
    <source>
        <dbReference type="EMBL" id="MFC5052692.1"/>
    </source>
</evidence>
<evidence type="ECO:0000259" key="1">
    <source>
        <dbReference type="Pfam" id="PF00576"/>
    </source>
</evidence>
<dbReference type="Pfam" id="PF00576">
    <property type="entry name" value="Transthyretin"/>
    <property type="match status" value="1"/>
</dbReference>
<feature type="domain" description="Transthyretin/hydroxyisourate hydrolase" evidence="1">
    <location>
        <begin position="9"/>
        <end position="99"/>
    </location>
</feature>
<gene>
    <name evidence="2" type="ORF">ACFPFM_02855</name>
</gene>
<proteinExistence type="predicted"/>
<dbReference type="PANTHER" id="PTHR10395:SF7">
    <property type="entry name" value="5-HYDROXYISOURATE HYDROLASE"/>
    <property type="match status" value="1"/>
</dbReference>